<reference evidence="4" key="1">
    <citation type="submission" date="2020-05" db="EMBL/GenBank/DDBJ databases">
        <authorList>
            <person name="Zhu T."/>
            <person name="Keshari N."/>
            <person name="Lu X."/>
        </authorList>
    </citation>
    <scope>NUCLEOTIDE SEQUENCE</scope>
    <source>
        <strain evidence="4">NK1-12</strain>
    </source>
</reference>
<evidence type="ECO:0000256" key="1">
    <source>
        <dbReference type="SAM" id="MobiDB-lite"/>
    </source>
</evidence>
<gene>
    <name evidence="4" type="ORF">HJG54_31455</name>
</gene>
<evidence type="ECO:0000256" key="2">
    <source>
        <dbReference type="SAM" id="SignalP"/>
    </source>
</evidence>
<accession>A0AA96WZ06</accession>
<dbReference type="PROSITE" id="PS50914">
    <property type="entry name" value="BON"/>
    <property type="match status" value="1"/>
</dbReference>
<dbReference type="InterPro" id="IPR007055">
    <property type="entry name" value="BON_dom"/>
</dbReference>
<feature type="region of interest" description="Disordered" evidence="1">
    <location>
        <begin position="24"/>
        <end position="86"/>
    </location>
</feature>
<feature type="domain" description="BON" evidence="3">
    <location>
        <begin position="83"/>
        <end position="149"/>
    </location>
</feature>
<feature type="compositionally biased region" description="Low complexity" evidence="1">
    <location>
        <begin position="36"/>
        <end position="48"/>
    </location>
</feature>
<evidence type="ECO:0000259" key="3">
    <source>
        <dbReference type="PROSITE" id="PS50914"/>
    </source>
</evidence>
<evidence type="ECO:0000313" key="4">
    <source>
        <dbReference type="EMBL" id="WNZ27402.1"/>
    </source>
</evidence>
<proteinExistence type="predicted"/>
<keyword evidence="2" id="KW-0732">Signal</keyword>
<feature type="signal peptide" evidence="2">
    <location>
        <begin position="1"/>
        <end position="19"/>
    </location>
</feature>
<dbReference type="Gene3D" id="3.30.1340.30">
    <property type="match status" value="1"/>
</dbReference>
<protein>
    <submittedName>
        <fullName evidence="4">BON domain-containing protein</fullName>
    </submittedName>
</protein>
<feature type="compositionally biased region" description="Basic and acidic residues" evidence="1">
    <location>
        <begin position="55"/>
        <end position="86"/>
    </location>
</feature>
<dbReference type="EMBL" id="CP053587">
    <property type="protein sequence ID" value="WNZ27402.1"/>
    <property type="molecule type" value="Genomic_DNA"/>
</dbReference>
<sequence>MKRLTTALLGGFLLLGAVACTETAQTNTEAPDQPSDTAQAPDAGTAQDTQDDATSEIRRNQLESDIRAREQRNEITGGDADRADGDLESEVRSKLEANLPASQLSVEAEDGAVTVRGTVPTEEQLARIEPLAREIKGVQTVAVEAEVAPAQ</sequence>
<dbReference type="PROSITE" id="PS51257">
    <property type="entry name" value="PROKAR_LIPOPROTEIN"/>
    <property type="match status" value="1"/>
</dbReference>
<name>A0AA96WZ06_9CYAN</name>
<dbReference type="Pfam" id="PF04972">
    <property type="entry name" value="BON"/>
    <property type="match status" value="1"/>
</dbReference>
<organism evidence="4">
    <name type="scientific">Leptolyngbya sp. NK1-12</name>
    <dbReference type="NCBI Taxonomy" id="2547451"/>
    <lineage>
        <taxon>Bacteria</taxon>
        <taxon>Bacillati</taxon>
        <taxon>Cyanobacteriota</taxon>
        <taxon>Cyanophyceae</taxon>
        <taxon>Leptolyngbyales</taxon>
        <taxon>Leptolyngbyaceae</taxon>
        <taxon>Leptolyngbya group</taxon>
        <taxon>Leptolyngbya</taxon>
    </lineage>
</organism>
<feature type="chain" id="PRO_5041735609" evidence="2">
    <location>
        <begin position="20"/>
        <end position="151"/>
    </location>
</feature>
<dbReference type="AlphaFoldDB" id="A0AA96WZ06"/>
<dbReference type="RefSeq" id="WP_036011001.1">
    <property type="nucleotide sequence ID" value="NZ_CP053587.1"/>
</dbReference>